<dbReference type="Proteomes" id="UP000504637">
    <property type="component" value="Unplaced"/>
</dbReference>
<evidence type="ECO:0000313" key="6">
    <source>
        <dbReference type="Proteomes" id="UP000504637"/>
    </source>
</evidence>
<comment type="function">
    <text evidence="3">Facilitates protein transport into the nucleus. Could be part of a multicomponent system of cytosolic factors that assemble at the pore complex during nuclear import.</text>
</comment>
<feature type="domain" description="NTF2" evidence="5">
    <location>
        <begin position="7"/>
        <end position="120"/>
    </location>
</feature>
<comment type="subcellular location">
    <subcellularLocation>
        <location evidence="4">Cytoplasm</location>
    </subcellularLocation>
    <subcellularLocation>
        <location evidence="4">Nucleus</location>
    </subcellularLocation>
</comment>
<reference evidence="7" key="3">
    <citation type="submission" date="2025-08" db="UniProtKB">
        <authorList>
            <consortium name="RefSeq"/>
        </authorList>
    </citation>
    <scope>IDENTIFICATION</scope>
    <source>
        <strain evidence="7">CBS 342.82</strain>
    </source>
</reference>
<accession>A0A6J3MDD0</accession>
<dbReference type="InterPro" id="IPR032710">
    <property type="entry name" value="NTF2-like_dom_sf"/>
</dbReference>
<dbReference type="CDD" id="cd00780">
    <property type="entry name" value="NTF2"/>
    <property type="match status" value="1"/>
</dbReference>
<dbReference type="FunFam" id="3.10.450.50:FF:000005">
    <property type="entry name" value="Nuclear transport factor 2"/>
    <property type="match status" value="1"/>
</dbReference>
<protein>
    <recommendedName>
        <fullName evidence="2 4">Nuclear transport factor 2</fullName>
        <shortName evidence="4">NTF-2</shortName>
    </recommendedName>
</protein>
<dbReference type="RefSeq" id="XP_033463056.1">
    <property type="nucleotide sequence ID" value="XM_033602419.1"/>
</dbReference>
<evidence type="ECO:0000259" key="5">
    <source>
        <dbReference type="PROSITE" id="PS50177"/>
    </source>
</evidence>
<evidence type="ECO:0000256" key="2">
    <source>
        <dbReference type="ARBA" id="ARBA00026247"/>
    </source>
</evidence>
<evidence type="ECO:0000256" key="1">
    <source>
        <dbReference type="ARBA" id="ARBA00022490"/>
    </source>
</evidence>
<dbReference type="Pfam" id="PF02136">
    <property type="entry name" value="NTF2"/>
    <property type="match status" value="1"/>
</dbReference>
<keyword evidence="4" id="KW-0813">Transport</keyword>
<dbReference type="GO" id="GO:0005737">
    <property type="term" value="C:cytoplasm"/>
    <property type="evidence" value="ECO:0007669"/>
    <property type="project" value="UniProtKB-SubCell"/>
</dbReference>
<dbReference type="AlphaFoldDB" id="A0A6J3MDD0"/>
<dbReference type="GO" id="GO:0051028">
    <property type="term" value="P:mRNA transport"/>
    <property type="evidence" value="ECO:0007669"/>
    <property type="project" value="UniProtKB-UniRule"/>
</dbReference>
<dbReference type="GO" id="GO:0005635">
    <property type="term" value="C:nuclear envelope"/>
    <property type="evidence" value="ECO:0007669"/>
    <property type="project" value="UniProtKB-ARBA"/>
</dbReference>
<dbReference type="InterPro" id="IPR002075">
    <property type="entry name" value="NTF2_dom"/>
</dbReference>
<keyword evidence="1 4" id="KW-0963">Cytoplasm</keyword>
<gene>
    <name evidence="7" type="ORF">K489DRAFT_350233</name>
</gene>
<dbReference type="Gene3D" id="3.10.450.50">
    <property type="match status" value="1"/>
</dbReference>
<name>A0A6J3MDD0_9PEZI</name>
<evidence type="ECO:0000256" key="4">
    <source>
        <dbReference type="RuleBase" id="RU369002"/>
    </source>
</evidence>
<keyword evidence="4" id="KW-0653">Protein transport</keyword>
<sequence>MADFQAIAKQFVDFYYQTFDQARPELAPLYRDESMLTFENSPTQGSAGIIEKLVGLPFQKVEHRVDTLDAQPSNPNGGILVIVTGALLVEEEKRPMSYVQTFQLLPSDGSYYIFNDVFRLVYAAQ</sequence>
<comment type="function">
    <text evidence="4">Has a role in nuclear-cytoplasmic transport of proteins and mRNAs.</text>
</comment>
<reference evidence="7" key="1">
    <citation type="submission" date="2020-01" db="EMBL/GenBank/DDBJ databases">
        <authorList>
            <consortium name="DOE Joint Genome Institute"/>
            <person name="Haridas S."/>
            <person name="Albert R."/>
            <person name="Binder M."/>
            <person name="Bloem J."/>
            <person name="Labutti K."/>
            <person name="Salamov A."/>
            <person name="Andreopoulos B."/>
            <person name="Baker S.E."/>
            <person name="Barry K."/>
            <person name="Bills G."/>
            <person name="Bluhm B.H."/>
            <person name="Cannon C."/>
            <person name="Castanera R."/>
            <person name="Culley D.E."/>
            <person name="Daum C."/>
            <person name="Ezra D."/>
            <person name="Gonzalez J.B."/>
            <person name="Henrissat B."/>
            <person name="Kuo A."/>
            <person name="Liang C."/>
            <person name="Lipzen A."/>
            <person name="Lutzoni F."/>
            <person name="Magnuson J."/>
            <person name="Mondo S."/>
            <person name="Nolan M."/>
            <person name="Ohm R."/>
            <person name="Pangilinan J."/>
            <person name="Park H.-J."/>
            <person name="Ramirez L."/>
            <person name="Alfaro M."/>
            <person name="Sun H."/>
            <person name="Tritt A."/>
            <person name="Yoshinaga Y."/>
            <person name="Zwiers L.-H."/>
            <person name="Turgeon B.G."/>
            <person name="Goodwin S.B."/>
            <person name="Spatafora J.W."/>
            <person name="Crous P.W."/>
            <person name="Grigoriev I.V."/>
        </authorList>
    </citation>
    <scope>NUCLEOTIDE SEQUENCE</scope>
    <source>
        <strain evidence="7">CBS 342.82</strain>
    </source>
</reference>
<dbReference type="PROSITE" id="PS50177">
    <property type="entry name" value="NTF2_DOMAIN"/>
    <property type="match status" value="1"/>
</dbReference>
<reference evidence="7" key="2">
    <citation type="submission" date="2020-04" db="EMBL/GenBank/DDBJ databases">
        <authorList>
            <consortium name="NCBI Genome Project"/>
        </authorList>
    </citation>
    <scope>NUCLEOTIDE SEQUENCE</scope>
    <source>
        <strain evidence="7">CBS 342.82</strain>
    </source>
</reference>
<evidence type="ECO:0000256" key="3">
    <source>
        <dbReference type="ARBA" id="ARBA00053082"/>
    </source>
</evidence>
<dbReference type="InterPro" id="IPR018222">
    <property type="entry name" value="Nuclear_transport_factor_2_euk"/>
</dbReference>
<evidence type="ECO:0000313" key="7">
    <source>
        <dbReference type="RefSeq" id="XP_033463056.1"/>
    </source>
</evidence>
<dbReference type="SUPFAM" id="SSF54427">
    <property type="entry name" value="NTF2-like"/>
    <property type="match status" value="1"/>
</dbReference>
<dbReference type="PANTHER" id="PTHR12612">
    <property type="entry name" value="NUCLEAR TRANSPORT FACTOR 2"/>
    <property type="match status" value="1"/>
</dbReference>
<dbReference type="GeneID" id="54360219"/>
<dbReference type="InterPro" id="IPR045875">
    <property type="entry name" value="NTF2"/>
</dbReference>
<dbReference type="OrthoDB" id="6507044at2759"/>
<keyword evidence="6" id="KW-1185">Reference proteome</keyword>
<organism evidence="7">
    <name type="scientific">Dissoconium aciculare CBS 342.82</name>
    <dbReference type="NCBI Taxonomy" id="1314786"/>
    <lineage>
        <taxon>Eukaryota</taxon>
        <taxon>Fungi</taxon>
        <taxon>Dikarya</taxon>
        <taxon>Ascomycota</taxon>
        <taxon>Pezizomycotina</taxon>
        <taxon>Dothideomycetes</taxon>
        <taxon>Dothideomycetidae</taxon>
        <taxon>Mycosphaerellales</taxon>
        <taxon>Dissoconiaceae</taxon>
        <taxon>Dissoconium</taxon>
    </lineage>
</organism>
<proteinExistence type="predicted"/>
<dbReference type="GO" id="GO:0006606">
    <property type="term" value="P:protein import into nucleus"/>
    <property type="evidence" value="ECO:0007669"/>
    <property type="project" value="UniProtKB-ARBA"/>
</dbReference>
<keyword evidence="4" id="KW-0539">Nucleus</keyword>